<dbReference type="InterPro" id="IPR003137">
    <property type="entry name" value="PA_domain"/>
</dbReference>
<feature type="chain" id="PRO_5037618713" evidence="3">
    <location>
        <begin position="26"/>
        <end position="187"/>
    </location>
</feature>
<protein>
    <submittedName>
        <fullName evidence="6">PA domain-containing protein</fullName>
    </submittedName>
</protein>
<feature type="domain" description="PA" evidence="4">
    <location>
        <begin position="64"/>
        <end position="150"/>
    </location>
</feature>
<proteinExistence type="predicted"/>
<reference evidence="6" key="1">
    <citation type="submission" date="2022-11" db="UniProtKB">
        <authorList>
            <consortium name="WormBaseParasite"/>
        </authorList>
    </citation>
    <scope>IDENTIFICATION</scope>
</reference>
<dbReference type="InterPro" id="IPR046450">
    <property type="entry name" value="PA_dom_sf"/>
</dbReference>
<evidence type="ECO:0000256" key="1">
    <source>
        <dbReference type="ARBA" id="ARBA00022729"/>
    </source>
</evidence>
<keyword evidence="5" id="KW-1185">Reference proteome</keyword>
<evidence type="ECO:0000256" key="2">
    <source>
        <dbReference type="ARBA" id="ARBA00023180"/>
    </source>
</evidence>
<dbReference type="SUPFAM" id="SSF52025">
    <property type="entry name" value="PA domain"/>
    <property type="match status" value="1"/>
</dbReference>
<evidence type="ECO:0000313" key="5">
    <source>
        <dbReference type="Proteomes" id="UP000887566"/>
    </source>
</evidence>
<dbReference type="AlphaFoldDB" id="A0A914XP99"/>
<dbReference type="PANTHER" id="PTHR22702:SF1">
    <property type="entry name" value="PROTEASE-ASSOCIATED DOMAIN-CONTAINING PROTEIN 1"/>
    <property type="match status" value="1"/>
</dbReference>
<evidence type="ECO:0000256" key="3">
    <source>
        <dbReference type="SAM" id="SignalP"/>
    </source>
</evidence>
<dbReference type="PANTHER" id="PTHR22702">
    <property type="entry name" value="PROTEASE-ASSOCIATED DOMAIN-CONTAINING PROTEIN"/>
    <property type="match status" value="1"/>
</dbReference>
<dbReference type="Pfam" id="PF02225">
    <property type="entry name" value="PA"/>
    <property type="match status" value="1"/>
</dbReference>
<feature type="signal peptide" evidence="3">
    <location>
        <begin position="1"/>
        <end position="25"/>
    </location>
</feature>
<sequence>MFELRIFRLLFAWLLLAGPSLLIEAAESSIYFFHVVRPDYLSYSYEIQLARNIGLDFSRELKSVQLVYASPDNACSPLDNAEEIKGAVVLVERGHCSFLTKAIESEKAGALAVLVTDSKGGGDEFIEMVADETTRKAYIPAAFMPGQNGKMFRQHLLYKSAPIFINIPLNLTFTLLENVRKPPWELW</sequence>
<organism evidence="5 6">
    <name type="scientific">Plectus sambesii</name>
    <dbReference type="NCBI Taxonomy" id="2011161"/>
    <lineage>
        <taxon>Eukaryota</taxon>
        <taxon>Metazoa</taxon>
        <taxon>Ecdysozoa</taxon>
        <taxon>Nematoda</taxon>
        <taxon>Chromadorea</taxon>
        <taxon>Plectida</taxon>
        <taxon>Plectina</taxon>
        <taxon>Plectoidea</taxon>
        <taxon>Plectidae</taxon>
        <taxon>Plectus</taxon>
    </lineage>
</organism>
<keyword evidence="2" id="KW-0325">Glycoprotein</keyword>
<dbReference type="Gene3D" id="3.50.30.30">
    <property type="match status" value="1"/>
</dbReference>
<evidence type="ECO:0000259" key="4">
    <source>
        <dbReference type="Pfam" id="PF02225"/>
    </source>
</evidence>
<keyword evidence="1 3" id="KW-0732">Signal</keyword>
<evidence type="ECO:0000313" key="6">
    <source>
        <dbReference type="WBParaSite" id="PSAMB.scaffold94size81209.g1944.t1"/>
    </source>
</evidence>
<accession>A0A914XP99</accession>
<dbReference type="WBParaSite" id="PSAMB.scaffold94size81209.g1944.t1">
    <property type="protein sequence ID" value="PSAMB.scaffold94size81209.g1944.t1"/>
    <property type="gene ID" value="PSAMB.scaffold94size81209.g1944"/>
</dbReference>
<dbReference type="Proteomes" id="UP000887566">
    <property type="component" value="Unplaced"/>
</dbReference>
<name>A0A914XP99_9BILA</name>